<dbReference type="AlphaFoldDB" id="A0A2H0BXV3"/>
<dbReference type="Proteomes" id="UP000231246">
    <property type="component" value="Unassembled WGS sequence"/>
</dbReference>
<protein>
    <submittedName>
        <fullName evidence="1">Uncharacterized protein</fullName>
    </submittedName>
</protein>
<accession>A0A2H0BXV3</accession>
<evidence type="ECO:0000313" key="1">
    <source>
        <dbReference type="EMBL" id="PIP61860.1"/>
    </source>
</evidence>
<proteinExistence type="predicted"/>
<sequence>MSKKYKSEQVAEMYIEVRDEFTQTVSSFKDEVIRKVSNVVQKESKSVRNDVAKFKDEIVDRLDRIEQELTVTEGYGDRIEDHLDISLNLKLSHSFHERLSFVSRGLVN</sequence>
<gene>
    <name evidence="1" type="ORF">COW99_01395</name>
</gene>
<name>A0A2H0BXV3_9BACT</name>
<organism evidence="1 2">
    <name type="scientific">Candidatus Roizmanbacteria bacterium CG22_combo_CG10-13_8_21_14_all_38_20</name>
    <dbReference type="NCBI Taxonomy" id="1974862"/>
    <lineage>
        <taxon>Bacteria</taxon>
        <taxon>Candidatus Roizmaniibacteriota</taxon>
    </lineage>
</organism>
<comment type="caution">
    <text evidence="1">The sequence shown here is derived from an EMBL/GenBank/DDBJ whole genome shotgun (WGS) entry which is preliminary data.</text>
</comment>
<dbReference type="EMBL" id="PCTA01000010">
    <property type="protein sequence ID" value="PIP61860.1"/>
    <property type="molecule type" value="Genomic_DNA"/>
</dbReference>
<reference evidence="1 2" key="1">
    <citation type="submission" date="2017-09" db="EMBL/GenBank/DDBJ databases">
        <title>Depth-based differentiation of microbial function through sediment-hosted aquifers and enrichment of novel symbionts in the deep terrestrial subsurface.</title>
        <authorList>
            <person name="Probst A.J."/>
            <person name="Ladd B."/>
            <person name="Jarett J.K."/>
            <person name="Geller-Mcgrath D.E."/>
            <person name="Sieber C.M."/>
            <person name="Emerson J.B."/>
            <person name="Anantharaman K."/>
            <person name="Thomas B.C."/>
            <person name="Malmstrom R."/>
            <person name="Stieglmeier M."/>
            <person name="Klingl A."/>
            <person name="Woyke T."/>
            <person name="Ryan C.M."/>
            <person name="Banfield J.F."/>
        </authorList>
    </citation>
    <scope>NUCLEOTIDE SEQUENCE [LARGE SCALE GENOMIC DNA]</scope>
    <source>
        <strain evidence="1">CG22_combo_CG10-13_8_21_14_all_38_20</strain>
    </source>
</reference>
<evidence type="ECO:0000313" key="2">
    <source>
        <dbReference type="Proteomes" id="UP000231246"/>
    </source>
</evidence>